<protein>
    <recommendedName>
        <fullName evidence="4">Tubulin polyglutamylase TTLL4</fullName>
    </recommendedName>
</protein>
<feature type="transmembrane region" description="Helical" evidence="1">
    <location>
        <begin position="15"/>
        <end position="35"/>
    </location>
</feature>
<dbReference type="Pfam" id="PF03133">
    <property type="entry name" value="TTL"/>
    <property type="match status" value="1"/>
</dbReference>
<dbReference type="EMBL" id="JAODUO010000015">
    <property type="protein sequence ID" value="KAK2193228.1"/>
    <property type="molecule type" value="Genomic_DNA"/>
</dbReference>
<evidence type="ECO:0008006" key="4">
    <source>
        <dbReference type="Google" id="ProtNLM"/>
    </source>
</evidence>
<keyword evidence="1" id="KW-1133">Transmembrane helix</keyword>
<dbReference type="Proteomes" id="UP001209878">
    <property type="component" value="Unassembled WGS sequence"/>
</dbReference>
<keyword evidence="1" id="KW-0812">Transmembrane</keyword>
<name>A0AAD9PEU5_RIDPI</name>
<evidence type="ECO:0000313" key="2">
    <source>
        <dbReference type="EMBL" id="KAK2193228.1"/>
    </source>
</evidence>
<dbReference type="PANTHER" id="PTHR47113:SF1">
    <property type="entry name" value="LD09343P"/>
    <property type="match status" value="1"/>
</dbReference>
<accession>A0AAD9PEU5</accession>
<dbReference type="InterPro" id="IPR053317">
    <property type="entry name" value="Tubulin_polyglutamylase"/>
</dbReference>
<sequence>MPYRALRRLGCHRDLRVVFVLVLCIGAMLFLSNIYQLHMMQGQCICKLQQPATTESSQQPIVCIHALNLQTGYLKHVTNVFSRIGYKRGSPNDSWDVLWVHAYPFVDKQLQLFNLKWHQKVNHFPGGGYVTRKASLAMADLSFIPRSFKIPEKKDALLNYIKIHPDQKWVQKSNNHRGVRIKTSEELNLTNPNTFVQEYIGNPYLIDGRMFDIGLYVTLTSIDPLRVYVHEAEWLLRFCPHEYYPFDPQDILKYVITDNYLPVWKVDSLSRSYNDLKASAKVSLLTYMKNQGKDTEKLQNDLMSAVREVYLTMEKHFIAETNAYASRRNFFEMVRFDFILDEHLKVYLLEVNMSPNLSSAHFPRNKLMYEQVVFSMFSLVGIARQGTAGYTQRVTDETNMQVSDRDVSVYADQCSSKLCEDDCTLQACRVCLPCLGPNDMDTVKLAYLEHINRKTWKRIFPSPFTSQHMATRWRRDNNSEFAKLNSKNRLMTMWFLGKCLQDDSWCS</sequence>
<keyword evidence="1" id="KW-0472">Membrane</keyword>
<evidence type="ECO:0000256" key="1">
    <source>
        <dbReference type="SAM" id="Phobius"/>
    </source>
</evidence>
<organism evidence="2 3">
    <name type="scientific">Ridgeia piscesae</name>
    <name type="common">Tubeworm</name>
    <dbReference type="NCBI Taxonomy" id="27915"/>
    <lineage>
        <taxon>Eukaryota</taxon>
        <taxon>Metazoa</taxon>
        <taxon>Spiralia</taxon>
        <taxon>Lophotrochozoa</taxon>
        <taxon>Annelida</taxon>
        <taxon>Polychaeta</taxon>
        <taxon>Sedentaria</taxon>
        <taxon>Canalipalpata</taxon>
        <taxon>Sabellida</taxon>
        <taxon>Siboglinidae</taxon>
        <taxon>Ridgeia</taxon>
    </lineage>
</organism>
<keyword evidence="3" id="KW-1185">Reference proteome</keyword>
<dbReference type="PANTHER" id="PTHR47113">
    <property type="entry name" value="LD09343P"/>
    <property type="match status" value="1"/>
</dbReference>
<dbReference type="PROSITE" id="PS51221">
    <property type="entry name" value="TTL"/>
    <property type="match status" value="1"/>
</dbReference>
<dbReference type="AlphaFoldDB" id="A0AAD9PEU5"/>
<gene>
    <name evidence="2" type="ORF">NP493_16g03019</name>
</gene>
<comment type="caution">
    <text evidence="2">The sequence shown here is derived from an EMBL/GenBank/DDBJ whole genome shotgun (WGS) entry which is preliminary data.</text>
</comment>
<proteinExistence type="predicted"/>
<reference evidence="2" key="1">
    <citation type="journal article" date="2023" name="Mol. Biol. Evol.">
        <title>Third-Generation Sequencing Reveals the Adaptive Role of the Epigenome in Three Deep-Sea Polychaetes.</title>
        <authorList>
            <person name="Perez M."/>
            <person name="Aroh O."/>
            <person name="Sun Y."/>
            <person name="Lan Y."/>
            <person name="Juniper S.K."/>
            <person name="Young C.R."/>
            <person name="Angers B."/>
            <person name="Qian P.Y."/>
        </authorList>
    </citation>
    <scope>NUCLEOTIDE SEQUENCE</scope>
    <source>
        <strain evidence="2">R07B-5</strain>
    </source>
</reference>
<evidence type="ECO:0000313" key="3">
    <source>
        <dbReference type="Proteomes" id="UP001209878"/>
    </source>
</evidence>
<dbReference type="Gene3D" id="3.30.470.20">
    <property type="entry name" value="ATP-grasp fold, B domain"/>
    <property type="match status" value="1"/>
</dbReference>
<dbReference type="InterPro" id="IPR004344">
    <property type="entry name" value="TTL/TTLL_fam"/>
</dbReference>
<dbReference type="SUPFAM" id="SSF56059">
    <property type="entry name" value="Glutathione synthetase ATP-binding domain-like"/>
    <property type="match status" value="1"/>
</dbReference>